<sequence length="297" mass="31737">MPLSKTLKATLFVCAGSVSFAVFGPLVKFTQKRGYSLEEIIFAEALFAVVPVMLLNLFVRKNDAEKCKLTSKEKLLLGLHGVCIGLISLFYLLTIQLSSPAVAIVLLSQSIWINIVAEGIQTRIFPSAAKIWAIAAVLTGTILVTRVFAVDSGLSLLAIVFGALSALANSTSVYLSSTLVKTKAPLRRTLFLSLGFLVVITAVYAPGLAGNFDSTILFGWGILIGITGFVLPTLCFLRGMPVIGPGLSGIIVCLQIPLAAIFAMMLLADNIGLYQWLGILMIIAAIVCVNRFKPGNR</sequence>
<dbReference type="AlphaFoldDB" id="A0A2T3HJF2"/>
<keyword evidence="4" id="KW-1185">Reference proteome</keyword>
<feature type="transmembrane region" description="Helical" evidence="1">
    <location>
        <begin position="215"/>
        <end position="237"/>
    </location>
</feature>
<evidence type="ECO:0000259" key="2">
    <source>
        <dbReference type="Pfam" id="PF00892"/>
    </source>
</evidence>
<keyword evidence="1" id="KW-1133">Transmembrane helix</keyword>
<dbReference type="Proteomes" id="UP000240912">
    <property type="component" value="Unassembled WGS sequence"/>
</dbReference>
<feature type="transmembrane region" description="Helical" evidence="1">
    <location>
        <begin position="273"/>
        <end position="292"/>
    </location>
</feature>
<dbReference type="Pfam" id="PF00892">
    <property type="entry name" value="EamA"/>
    <property type="match status" value="1"/>
</dbReference>
<reference evidence="3 4" key="1">
    <citation type="submission" date="2018-03" db="EMBL/GenBank/DDBJ databases">
        <authorList>
            <person name="Keele B.F."/>
        </authorList>
    </citation>
    <scope>NUCLEOTIDE SEQUENCE [LARGE SCALE GENOMIC DNA]</scope>
    <source>
        <strain evidence="3 4">YL28-9</strain>
    </source>
</reference>
<name>A0A2T3HJF2_9SPHI</name>
<feature type="transmembrane region" description="Helical" evidence="1">
    <location>
        <begin position="129"/>
        <end position="149"/>
    </location>
</feature>
<proteinExistence type="predicted"/>
<protein>
    <recommendedName>
        <fullName evidence="2">EamA domain-containing protein</fullName>
    </recommendedName>
</protein>
<keyword evidence="1" id="KW-0472">Membrane</keyword>
<gene>
    <name evidence="3" type="ORF">C7T94_07820</name>
</gene>
<dbReference type="SUPFAM" id="SSF103481">
    <property type="entry name" value="Multidrug resistance efflux transporter EmrE"/>
    <property type="match status" value="1"/>
</dbReference>
<evidence type="ECO:0000313" key="3">
    <source>
        <dbReference type="EMBL" id="PST82567.1"/>
    </source>
</evidence>
<keyword evidence="1" id="KW-0812">Transmembrane</keyword>
<feature type="transmembrane region" description="Helical" evidence="1">
    <location>
        <begin position="99"/>
        <end position="117"/>
    </location>
</feature>
<comment type="caution">
    <text evidence="3">The sequence shown here is derived from an EMBL/GenBank/DDBJ whole genome shotgun (WGS) entry which is preliminary data.</text>
</comment>
<feature type="transmembrane region" description="Helical" evidence="1">
    <location>
        <begin position="155"/>
        <end position="177"/>
    </location>
</feature>
<dbReference type="RefSeq" id="WP_107214826.1">
    <property type="nucleotide sequence ID" value="NZ_KZ686269.1"/>
</dbReference>
<dbReference type="InterPro" id="IPR000620">
    <property type="entry name" value="EamA_dom"/>
</dbReference>
<dbReference type="InterPro" id="IPR037185">
    <property type="entry name" value="EmrE-like"/>
</dbReference>
<evidence type="ECO:0000313" key="4">
    <source>
        <dbReference type="Proteomes" id="UP000240912"/>
    </source>
</evidence>
<evidence type="ECO:0000256" key="1">
    <source>
        <dbReference type="SAM" id="Phobius"/>
    </source>
</evidence>
<accession>A0A2T3HJF2</accession>
<feature type="transmembrane region" description="Helical" evidence="1">
    <location>
        <begin position="189"/>
        <end position="209"/>
    </location>
</feature>
<dbReference type="OrthoDB" id="3180815at2"/>
<dbReference type="EMBL" id="PYLS01000005">
    <property type="protein sequence ID" value="PST82567.1"/>
    <property type="molecule type" value="Genomic_DNA"/>
</dbReference>
<feature type="transmembrane region" description="Helical" evidence="1">
    <location>
        <begin position="249"/>
        <end position="267"/>
    </location>
</feature>
<organism evidence="3 4">
    <name type="scientific">Pedobacter yulinensis</name>
    <dbReference type="NCBI Taxonomy" id="2126353"/>
    <lineage>
        <taxon>Bacteria</taxon>
        <taxon>Pseudomonadati</taxon>
        <taxon>Bacteroidota</taxon>
        <taxon>Sphingobacteriia</taxon>
        <taxon>Sphingobacteriales</taxon>
        <taxon>Sphingobacteriaceae</taxon>
        <taxon>Pedobacter</taxon>
    </lineage>
</organism>
<feature type="transmembrane region" description="Helical" evidence="1">
    <location>
        <begin position="40"/>
        <end position="59"/>
    </location>
</feature>
<feature type="transmembrane region" description="Helical" evidence="1">
    <location>
        <begin position="75"/>
        <end position="93"/>
    </location>
</feature>
<dbReference type="GO" id="GO:0016020">
    <property type="term" value="C:membrane"/>
    <property type="evidence" value="ECO:0007669"/>
    <property type="project" value="InterPro"/>
</dbReference>
<feature type="domain" description="EamA" evidence="2">
    <location>
        <begin position="157"/>
        <end position="290"/>
    </location>
</feature>